<dbReference type="AlphaFoldDB" id="A0A1I0XZ54"/>
<gene>
    <name evidence="1" type="ORF">SAMN05216249_10840</name>
</gene>
<dbReference type="RefSeq" id="WP_092872003.1">
    <property type="nucleotide sequence ID" value="NZ_FOJY01000008.1"/>
</dbReference>
<reference evidence="1 2" key="1">
    <citation type="submission" date="2016-10" db="EMBL/GenBank/DDBJ databases">
        <authorList>
            <person name="de Groot N.N."/>
        </authorList>
    </citation>
    <scope>NUCLEOTIDE SEQUENCE [LARGE SCALE GENOMIC DNA]</scope>
    <source>
        <strain evidence="1 2">DSM 5522</strain>
    </source>
</reference>
<sequence length="179" mass="21281">MTKLELLCMLRADVDKLPIEELVSEYYDLSEKLDTESANKSVKFFNLEHIVKIRELEINRNFPDNLPSDHVLRSIDLKAEFPMKLFKEYTDTIKLYLDQFLPGTDYYKSIIWIVCAYRAFILEQPMHPQKVVRYVIKKRKIPSNNTNRITEINEYYCPSREEGQDSVCKFCPCHYLPNK</sequence>
<dbReference type="Proteomes" id="UP000198838">
    <property type="component" value="Unassembled WGS sequence"/>
</dbReference>
<evidence type="ECO:0000313" key="1">
    <source>
        <dbReference type="EMBL" id="SFB06295.1"/>
    </source>
</evidence>
<evidence type="ECO:0000313" key="2">
    <source>
        <dbReference type="Proteomes" id="UP000198838"/>
    </source>
</evidence>
<organism evidence="1 2">
    <name type="scientific">Acetitomaculum ruminis DSM 5522</name>
    <dbReference type="NCBI Taxonomy" id="1120918"/>
    <lineage>
        <taxon>Bacteria</taxon>
        <taxon>Bacillati</taxon>
        <taxon>Bacillota</taxon>
        <taxon>Clostridia</taxon>
        <taxon>Lachnospirales</taxon>
        <taxon>Lachnospiraceae</taxon>
        <taxon>Acetitomaculum</taxon>
    </lineage>
</organism>
<protein>
    <submittedName>
        <fullName evidence="1">Uncharacterized protein, UPF0305 family</fullName>
    </submittedName>
</protein>
<name>A0A1I0XZ54_9FIRM</name>
<proteinExistence type="predicted"/>
<dbReference type="Pfam" id="PF09888">
    <property type="entry name" value="DUF2115"/>
    <property type="match status" value="1"/>
</dbReference>
<keyword evidence="2" id="KW-1185">Reference proteome</keyword>
<dbReference type="EMBL" id="FOJY01000008">
    <property type="protein sequence ID" value="SFB06295.1"/>
    <property type="molecule type" value="Genomic_DNA"/>
</dbReference>
<dbReference type="InterPro" id="IPR019215">
    <property type="entry name" value="DUF2115"/>
</dbReference>
<accession>A0A1I0XZ54</accession>